<accession>A0A062IV39</accession>
<dbReference type="AlphaFoldDB" id="A0A062IV39"/>
<evidence type="ECO:0000313" key="1">
    <source>
        <dbReference type="EMBL" id="KCY22342.1"/>
    </source>
</evidence>
<sequence length="37" mass="4367">MLLKTLFPLPDAKEMKSLFYRLIIGAHCKQTVTWILF</sequence>
<dbReference type="Proteomes" id="UP000027327">
    <property type="component" value="Unassembled WGS sequence"/>
</dbReference>
<dbReference type="EMBL" id="JMOD01000004">
    <property type="protein sequence ID" value="KCY22342.1"/>
    <property type="molecule type" value="Genomic_DNA"/>
</dbReference>
<reference evidence="1 2" key="1">
    <citation type="submission" date="2014-04" db="EMBL/GenBank/DDBJ databases">
        <title>Comparative genomics and transcriptomics to identify genetic mechanisms underlying the emergence of carbapenem resistant Acinetobacter baumannii (CRAb).</title>
        <authorList>
            <person name="Harris A.D."/>
            <person name="Johnson K.J."/>
            <person name="George J."/>
            <person name="Nadendla S."/>
            <person name="Daugherty S.C."/>
            <person name="Parankush S."/>
            <person name="Sadzewicz L."/>
            <person name="Tallon L."/>
            <person name="Sengamalay N."/>
            <person name="Hazen T.H."/>
            <person name="Rasko D.A."/>
        </authorList>
    </citation>
    <scope>NUCLEOTIDE SEQUENCE [LARGE SCALE GENOMIC DNA]</scope>
    <source>
        <strain evidence="1 2">21072</strain>
    </source>
</reference>
<organism evidence="1 2">
    <name type="scientific">Acinetobacter baumannii 21072</name>
    <dbReference type="NCBI Taxonomy" id="1310697"/>
    <lineage>
        <taxon>Bacteria</taxon>
        <taxon>Pseudomonadati</taxon>
        <taxon>Pseudomonadota</taxon>
        <taxon>Gammaproteobacteria</taxon>
        <taxon>Moraxellales</taxon>
        <taxon>Moraxellaceae</taxon>
        <taxon>Acinetobacter</taxon>
        <taxon>Acinetobacter calcoaceticus/baumannii complex</taxon>
    </lineage>
</organism>
<proteinExistence type="predicted"/>
<protein>
    <submittedName>
        <fullName evidence="1">Uncharacterized protein</fullName>
    </submittedName>
</protein>
<name>A0A062IV39_ACIBA</name>
<comment type="caution">
    <text evidence="1">The sequence shown here is derived from an EMBL/GenBank/DDBJ whole genome shotgun (WGS) entry which is preliminary data.</text>
</comment>
<evidence type="ECO:0000313" key="2">
    <source>
        <dbReference type="Proteomes" id="UP000027327"/>
    </source>
</evidence>
<gene>
    <name evidence="1" type="ORF">J596_0383</name>
</gene>